<reference evidence="1 2" key="1">
    <citation type="submission" date="2022-05" db="EMBL/GenBank/DDBJ databases">
        <authorList>
            <consortium name="Genoscope - CEA"/>
            <person name="William W."/>
        </authorList>
    </citation>
    <scope>NUCLEOTIDE SEQUENCE [LARGE SCALE GENOMIC DNA]</scope>
</reference>
<gene>
    <name evidence="1" type="ORF">PEVE_00008567</name>
</gene>
<dbReference type="CDD" id="cd03801">
    <property type="entry name" value="GT4_PimA-like"/>
    <property type="match status" value="1"/>
</dbReference>
<name>A0ABN8R1D6_9CNID</name>
<dbReference type="PANTHER" id="PTHR12526">
    <property type="entry name" value="GLYCOSYLTRANSFERASE"/>
    <property type="match status" value="1"/>
</dbReference>
<protein>
    <recommendedName>
        <fullName evidence="3">Glycosyltransferase</fullName>
    </recommendedName>
</protein>
<comment type="caution">
    <text evidence="1">The sequence shown here is derived from an EMBL/GenBank/DDBJ whole genome shotgun (WGS) entry which is preliminary data.</text>
</comment>
<proteinExistence type="predicted"/>
<dbReference type="PANTHER" id="PTHR12526:SF630">
    <property type="entry name" value="GLYCOSYLTRANSFERASE"/>
    <property type="match status" value="1"/>
</dbReference>
<organism evidence="1 2">
    <name type="scientific">Porites evermanni</name>
    <dbReference type="NCBI Taxonomy" id="104178"/>
    <lineage>
        <taxon>Eukaryota</taxon>
        <taxon>Metazoa</taxon>
        <taxon>Cnidaria</taxon>
        <taxon>Anthozoa</taxon>
        <taxon>Hexacorallia</taxon>
        <taxon>Scleractinia</taxon>
        <taxon>Fungiina</taxon>
        <taxon>Poritidae</taxon>
        <taxon>Porites</taxon>
    </lineage>
</organism>
<accession>A0ABN8R1D6</accession>
<sequence>DSEDFSLKGYDIAAKAVVELKDSSYCLVFVGAPIGKQDEVVQNLLQTGIAKDQLIVRAFVQSKERLKELFCEVDLAIMPSRTEGFGLTALEALSAGLPILVSGNSGFAHALRDLPSGKSFVVNSNDPMEWTKAIAAVRQKGRVQRLQEIQTLRASYEERYNWEEQCGALVEKMWNMVQGKCFVKVLL</sequence>
<feature type="non-terminal residue" evidence="1">
    <location>
        <position position="1"/>
    </location>
</feature>
<dbReference type="Gene3D" id="3.40.50.2000">
    <property type="entry name" value="Glycogen Phosphorylase B"/>
    <property type="match status" value="1"/>
</dbReference>
<dbReference type="Pfam" id="PF20706">
    <property type="entry name" value="GT4-conflict"/>
    <property type="match status" value="1"/>
</dbReference>
<keyword evidence="2" id="KW-1185">Reference proteome</keyword>
<evidence type="ECO:0000313" key="2">
    <source>
        <dbReference type="Proteomes" id="UP001159427"/>
    </source>
</evidence>
<dbReference type="Proteomes" id="UP001159427">
    <property type="component" value="Unassembled WGS sequence"/>
</dbReference>
<evidence type="ECO:0000313" key="1">
    <source>
        <dbReference type="EMBL" id="CAH3172686.1"/>
    </source>
</evidence>
<evidence type="ECO:0008006" key="3">
    <source>
        <dbReference type="Google" id="ProtNLM"/>
    </source>
</evidence>
<dbReference type="EMBL" id="CALNXI010001585">
    <property type="protein sequence ID" value="CAH3172686.1"/>
    <property type="molecule type" value="Genomic_DNA"/>
</dbReference>
<dbReference type="SUPFAM" id="SSF53756">
    <property type="entry name" value="UDP-Glycosyltransferase/glycogen phosphorylase"/>
    <property type="match status" value="1"/>
</dbReference>